<dbReference type="AlphaFoldDB" id="A0A1G7DTG3"/>
<accession>A0A1G7DTG3</accession>
<evidence type="ECO:0000313" key="2">
    <source>
        <dbReference type="Proteomes" id="UP000199446"/>
    </source>
</evidence>
<evidence type="ECO:0000313" key="1">
    <source>
        <dbReference type="EMBL" id="SDE54460.1"/>
    </source>
</evidence>
<keyword evidence="2" id="KW-1185">Reference proteome</keyword>
<dbReference type="RefSeq" id="WP_093005423.1">
    <property type="nucleotide sequence ID" value="NZ_FNBC01000003.1"/>
</dbReference>
<reference evidence="2" key="1">
    <citation type="submission" date="2016-10" db="EMBL/GenBank/DDBJ databases">
        <authorList>
            <person name="Varghese N."/>
            <person name="Submissions S."/>
        </authorList>
    </citation>
    <scope>NUCLEOTIDE SEQUENCE [LARGE SCALE GENOMIC DNA]</scope>
    <source>
        <strain evidence="2">CGMCC 1.6992</strain>
    </source>
</reference>
<sequence>MRESGETLAHLARALKETPPRREASSRLREIAKLLHRLPPSRERDGLLAVAYLRLYQALGQEEDYLRGYSYARTSRVEAVRLMAERMAQTSEGE</sequence>
<dbReference type="EMBL" id="FNBC01000003">
    <property type="protein sequence ID" value="SDE54460.1"/>
    <property type="molecule type" value="Genomic_DNA"/>
</dbReference>
<name>A0A1G7DTG3_9DEIN</name>
<protein>
    <submittedName>
        <fullName evidence="1">Uncharacterized protein</fullName>
    </submittedName>
</protein>
<proteinExistence type="predicted"/>
<organism evidence="1 2">
    <name type="scientific">Thermus arciformis</name>
    <dbReference type="NCBI Taxonomy" id="482827"/>
    <lineage>
        <taxon>Bacteria</taxon>
        <taxon>Thermotogati</taxon>
        <taxon>Deinococcota</taxon>
        <taxon>Deinococci</taxon>
        <taxon>Thermales</taxon>
        <taxon>Thermaceae</taxon>
        <taxon>Thermus</taxon>
    </lineage>
</organism>
<dbReference type="OrthoDB" id="32842at2"/>
<dbReference type="Proteomes" id="UP000199446">
    <property type="component" value="Unassembled WGS sequence"/>
</dbReference>
<dbReference type="STRING" id="482827.SAMN04488243_103109"/>
<gene>
    <name evidence="1" type="ORF">SAMN04488243_103109</name>
</gene>